<evidence type="ECO:0000256" key="1">
    <source>
        <dbReference type="SAM" id="Phobius"/>
    </source>
</evidence>
<evidence type="ECO:0000259" key="3">
    <source>
        <dbReference type="Pfam" id="PF07589"/>
    </source>
</evidence>
<dbReference type="RefSeq" id="WP_038004246.1">
    <property type="nucleotide sequence ID" value="NZ_CP107618.1"/>
</dbReference>
<name>A0A0P1FM16_9RHOB</name>
<reference evidence="4 5" key="1">
    <citation type="submission" date="2015-09" db="EMBL/GenBank/DDBJ databases">
        <authorList>
            <consortium name="Swine Surveillance"/>
        </authorList>
    </citation>
    <scope>NUCLEOTIDE SEQUENCE [LARGE SCALE GENOMIC DNA]</scope>
    <source>
        <strain evidence="4 5">CECT 5294</strain>
    </source>
</reference>
<protein>
    <submittedName>
        <fullName evidence="4">VPLPA-CTERM protein sorting domain protein</fullName>
    </submittedName>
</protein>
<dbReference type="Pfam" id="PF07589">
    <property type="entry name" value="PEP-CTERM"/>
    <property type="match status" value="1"/>
</dbReference>
<evidence type="ECO:0000313" key="4">
    <source>
        <dbReference type="EMBL" id="CUH61797.1"/>
    </source>
</evidence>
<dbReference type="NCBIfam" id="TIGR03370">
    <property type="entry name" value="VPLPA-CTERM"/>
    <property type="match status" value="1"/>
</dbReference>
<accession>A0A0P1FM16</accession>
<dbReference type="AlphaFoldDB" id="A0A0P1FM16"/>
<evidence type="ECO:0000256" key="2">
    <source>
        <dbReference type="SAM" id="SignalP"/>
    </source>
</evidence>
<feature type="domain" description="Ice-binding protein C-terminal" evidence="3">
    <location>
        <begin position="210"/>
        <end position="234"/>
    </location>
</feature>
<dbReference type="InterPro" id="IPR013424">
    <property type="entry name" value="Ice-binding_C"/>
</dbReference>
<feature type="chain" id="PRO_5006062694" evidence="2">
    <location>
        <begin position="23"/>
        <end position="237"/>
    </location>
</feature>
<feature type="signal peptide" evidence="2">
    <location>
        <begin position="1"/>
        <end position="22"/>
    </location>
</feature>
<gene>
    <name evidence="4" type="ORF">THS5294_03110</name>
</gene>
<proteinExistence type="predicted"/>
<dbReference type="InterPro" id="IPR022472">
    <property type="entry name" value="VPLPA-CTERM"/>
</dbReference>
<keyword evidence="1" id="KW-0812">Transmembrane</keyword>
<dbReference type="STRING" id="266809.PM03_00955"/>
<keyword evidence="2" id="KW-0732">Signal</keyword>
<organism evidence="4 5">
    <name type="scientific">Thalassobacter stenotrophicus</name>
    <dbReference type="NCBI Taxonomy" id="266809"/>
    <lineage>
        <taxon>Bacteria</taxon>
        <taxon>Pseudomonadati</taxon>
        <taxon>Pseudomonadota</taxon>
        <taxon>Alphaproteobacteria</taxon>
        <taxon>Rhodobacterales</taxon>
        <taxon>Roseobacteraceae</taxon>
        <taxon>Thalassobacter</taxon>
    </lineage>
</organism>
<evidence type="ECO:0000313" key="5">
    <source>
        <dbReference type="Proteomes" id="UP000051298"/>
    </source>
</evidence>
<feature type="transmembrane region" description="Helical" evidence="1">
    <location>
        <begin position="206"/>
        <end position="231"/>
    </location>
</feature>
<keyword evidence="1" id="KW-1133">Transmembrane helix</keyword>
<dbReference type="EMBL" id="CYRX01000033">
    <property type="protein sequence ID" value="CUH61797.1"/>
    <property type="molecule type" value="Genomic_DNA"/>
</dbReference>
<keyword evidence="1" id="KW-0472">Membrane</keyword>
<dbReference type="eggNOG" id="ENOG5032AE6">
    <property type="taxonomic scope" value="Bacteria"/>
</dbReference>
<dbReference type="Proteomes" id="UP000051298">
    <property type="component" value="Unassembled WGS sequence"/>
</dbReference>
<sequence>MKAIRFAAAMLAATCIAGAAHAATITQQYKAFSHTVGAQATPEHSVYFAGGHNPAGSSGPKNNHFLFENAMPGNGVFTQFDDGTATLTGNVKNAGGDEYALSLFMEATGTPASLKLPPVPAGQSIDTSAWTFYSISTSIDSTLTYLGAGSLASFKLTEMDMTKAVQVGVGANDKNWDLLGLSTWINFTDLACTGNCQPSYGGDINITLAAVPLPASLPLVLLGLGGLGYAARRRQTA</sequence>